<dbReference type="InterPro" id="IPR006179">
    <property type="entry name" value="5_nucleotidase/apyrase"/>
</dbReference>
<feature type="transmembrane region" description="Helical" evidence="1">
    <location>
        <begin position="7"/>
        <end position="27"/>
    </location>
</feature>
<proteinExistence type="predicted"/>
<dbReference type="GO" id="GO:0009166">
    <property type="term" value="P:nucleotide catabolic process"/>
    <property type="evidence" value="ECO:0007669"/>
    <property type="project" value="InterPro"/>
</dbReference>
<dbReference type="InterPro" id="IPR029052">
    <property type="entry name" value="Metallo-depent_PP-like"/>
</dbReference>
<reference evidence="3 4" key="1">
    <citation type="submission" date="2019-03" db="EMBL/GenBank/DDBJ databases">
        <title>Sequencing 23 genomes of Wallemia ichthyophaga.</title>
        <authorList>
            <person name="Gostincar C."/>
        </authorList>
    </citation>
    <scope>NUCLEOTIDE SEQUENCE [LARGE SCALE GENOMIC DNA]</scope>
    <source>
        <strain evidence="3 4">EXF-5753</strain>
    </source>
</reference>
<evidence type="ECO:0000313" key="3">
    <source>
        <dbReference type="EMBL" id="TIA89475.1"/>
    </source>
</evidence>
<dbReference type="InterPro" id="IPR036907">
    <property type="entry name" value="5'-Nucleotdase_C_sf"/>
</dbReference>
<organism evidence="3 4">
    <name type="scientific">Wallemia hederae</name>
    <dbReference type="NCBI Taxonomy" id="1540922"/>
    <lineage>
        <taxon>Eukaryota</taxon>
        <taxon>Fungi</taxon>
        <taxon>Dikarya</taxon>
        <taxon>Basidiomycota</taxon>
        <taxon>Wallemiomycotina</taxon>
        <taxon>Wallemiomycetes</taxon>
        <taxon>Wallemiales</taxon>
        <taxon>Wallemiaceae</taxon>
        <taxon>Wallemia</taxon>
    </lineage>
</organism>
<sequence length="549" mass="61863">MSMKEKVLNVLIFITTTLAMYALFAYMSETLHDSQVTQVSSQVPSRSIQWGDFNFLHTTDTHGWLAGHRKRSYPELNGSGDWGDYASFVDRMRSTAENRGVELFVVDSGDLHDGSGLSDAYKRGDVNGHQTNAIFAMLDIDVLTIGNHGLYDADVTLDIYKHFVPKWNKRYLTSNTFIKDPDADADVAELIPIGEKYRKFTTALGNKVTAFGVMFDFPWPNWRAHVQPIEDMVKEPWFDEATEEAPEFFLIAAHMAINDAKWSVLIDALKSKHPHTPVISFGGHQHIRDCVFNYADERDVRMASGRFLETVGWMGVNITHDGQIEVGRRYLDATPQGYAWHLGIRQRDVLTHQGKRIKKEISKLWHRFNLGKRVGYIDRDLYQNRVPASHPDSLTRWMRDSVLPTISASDRDGVPKLVLMNSGAIRFDLYQGEVTKNDMYTAFPFKNTLPYVRDVPYPVAKGLLHTLNNLPGHPFAAYSAGGAVDSARSTSPSVGYVTNDTCPGIPDDTDHTPLPYYDQPPCFSTELEGLDDDALVDVVFLSLWVSTVS</sequence>
<gene>
    <name evidence="3" type="ORF">E3P99_02047</name>
</gene>
<dbReference type="SUPFAM" id="SSF55816">
    <property type="entry name" value="5'-nucleotidase (syn. UDP-sugar hydrolase), C-terminal domain"/>
    <property type="match status" value="1"/>
</dbReference>
<protein>
    <recommendedName>
        <fullName evidence="2">Putative 5'-nucleotidase C-terminal domain-containing protein</fullName>
    </recommendedName>
</protein>
<keyword evidence="1" id="KW-0472">Membrane</keyword>
<dbReference type="PIRSF" id="PIRSF017316">
    <property type="entry name" value="Pesterase_C1039"/>
    <property type="match status" value="1"/>
</dbReference>
<keyword evidence="1" id="KW-1133">Transmembrane helix</keyword>
<evidence type="ECO:0000313" key="4">
    <source>
        <dbReference type="Proteomes" id="UP000310189"/>
    </source>
</evidence>
<comment type="caution">
    <text evidence="3">The sequence shown here is derived from an EMBL/GenBank/DDBJ whole genome shotgun (WGS) entry which is preliminary data.</text>
</comment>
<dbReference type="Gene3D" id="3.90.780.10">
    <property type="entry name" value="5'-Nucleotidase, C-terminal domain"/>
    <property type="match status" value="1"/>
</dbReference>
<dbReference type="GO" id="GO:0005829">
    <property type="term" value="C:cytosol"/>
    <property type="evidence" value="ECO:0007669"/>
    <property type="project" value="TreeGrafter"/>
</dbReference>
<dbReference type="EMBL" id="SPNW01000027">
    <property type="protein sequence ID" value="TIA89475.1"/>
    <property type="molecule type" value="Genomic_DNA"/>
</dbReference>
<dbReference type="InterPro" id="IPR014485">
    <property type="entry name" value="Pesterase_C1039"/>
</dbReference>
<dbReference type="PANTHER" id="PTHR11575">
    <property type="entry name" value="5'-NUCLEOTIDASE-RELATED"/>
    <property type="match status" value="1"/>
</dbReference>
<dbReference type="Proteomes" id="UP000310189">
    <property type="component" value="Unassembled WGS sequence"/>
</dbReference>
<dbReference type="Gene3D" id="3.60.21.10">
    <property type="match status" value="1"/>
</dbReference>
<keyword evidence="4" id="KW-1185">Reference proteome</keyword>
<dbReference type="OrthoDB" id="7722975at2759"/>
<keyword evidence="1" id="KW-0812">Transmembrane</keyword>
<dbReference type="SUPFAM" id="SSF56300">
    <property type="entry name" value="Metallo-dependent phosphatases"/>
    <property type="match status" value="1"/>
</dbReference>
<dbReference type="AlphaFoldDB" id="A0A4T0FNT7"/>
<evidence type="ECO:0000259" key="2">
    <source>
        <dbReference type="Pfam" id="PF21953"/>
    </source>
</evidence>
<dbReference type="GO" id="GO:0016787">
    <property type="term" value="F:hydrolase activity"/>
    <property type="evidence" value="ECO:0007669"/>
    <property type="project" value="InterPro"/>
</dbReference>
<feature type="domain" description="Putative 5'-nucleotidase C-terminal" evidence="2">
    <location>
        <begin position="380"/>
        <end position="542"/>
    </location>
</feature>
<dbReference type="InterPro" id="IPR053828">
    <property type="entry name" value="Nucleosidase_C"/>
</dbReference>
<evidence type="ECO:0000256" key="1">
    <source>
        <dbReference type="SAM" id="Phobius"/>
    </source>
</evidence>
<dbReference type="Pfam" id="PF21953">
    <property type="entry name" value="NadN_nucleosid_C"/>
    <property type="match status" value="1"/>
</dbReference>
<dbReference type="PANTHER" id="PTHR11575:SF22">
    <property type="entry name" value="ADL392WP"/>
    <property type="match status" value="1"/>
</dbReference>
<accession>A0A4T0FNT7</accession>
<name>A0A4T0FNT7_9BASI</name>